<reference evidence="2" key="1">
    <citation type="journal article" date="2014" name="Science">
        <title>Ancient hybridizations among the ancestral genomes of bread wheat.</title>
        <authorList>
            <consortium name="International Wheat Genome Sequencing Consortium,"/>
            <person name="Marcussen T."/>
            <person name="Sandve S.R."/>
            <person name="Heier L."/>
            <person name="Spannagl M."/>
            <person name="Pfeifer M."/>
            <person name="Jakobsen K.S."/>
            <person name="Wulff B.B."/>
            <person name="Steuernagel B."/>
            <person name="Mayer K.F."/>
            <person name="Olsen O.A."/>
        </authorList>
    </citation>
    <scope>NUCLEOTIDE SEQUENCE [LARGE SCALE GENOMIC DNA]</scope>
    <source>
        <strain evidence="2">cv. AL8/78</strain>
    </source>
</reference>
<reference evidence="1" key="5">
    <citation type="journal article" date="2021" name="G3 (Bethesda)">
        <title>Aegilops tauschii genome assembly Aet v5.0 features greater sequence contiguity and improved annotation.</title>
        <authorList>
            <person name="Wang L."/>
            <person name="Zhu T."/>
            <person name="Rodriguez J.C."/>
            <person name="Deal K.R."/>
            <person name="Dubcovsky J."/>
            <person name="McGuire P.E."/>
            <person name="Lux T."/>
            <person name="Spannagl M."/>
            <person name="Mayer K.F.X."/>
            <person name="Baldrich P."/>
            <person name="Meyers B.C."/>
            <person name="Huo N."/>
            <person name="Gu Y.Q."/>
            <person name="Zhou H."/>
            <person name="Devos K.M."/>
            <person name="Bennetzen J.L."/>
            <person name="Unver T."/>
            <person name="Budak H."/>
            <person name="Gulick P.J."/>
            <person name="Galiba G."/>
            <person name="Kalapos B."/>
            <person name="Nelson D.R."/>
            <person name="Li P."/>
            <person name="You F.M."/>
            <person name="Luo M.C."/>
            <person name="Dvorak J."/>
        </authorList>
    </citation>
    <scope>NUCLEOTIDE SEQUENCE [LARGE SCALE GENOMIC DNA]</scope>
    <source>
        <strain evidence="1">cv. AL8/78</strain>
    </source>
</reference>
<accession>A0A453SWE8</accession>
<dbReference type="EnsemblPlants" id="AET7Gv21130200.5">
    <property type="protein sequence ID" value="AET7Gv21130200.5"/>
    <property type="gene ID" value="AET7Gv21130200"/>
</dbReference>
<keyword evidence="2" id="KW-1185">Reference proteome</keyword>
<reference evidence="2" key="2">
    <citation type="journal article" date="2017" name="Nat. Plants">
        <title>The Aegilops tauschii genome reveals multiple impacts of transposons.</title>
        <authorList>
            <person name="Zhao G."/>
            <person name="Zou C."/>
            <person name="Li K."/>
            <person name="Wang K."/>
            <person name="Li T."/>
            <person name="Gao L."/>
            <person name="Zhang X."/>
            <person name="Wang H."/>
            <person name="Yang Z."/>
            <person name="Liu X."/>
            <person name="Jiang W."/>
            <person name="Mao L."/>
            <person name="Kong X."/>
            <person name="Jiao Y."/>
            <person name="Jia J."/>
        </authorList>
    </citation>
    <scope>NUCLEOTIDE SEQUENCE [LARGE SCALE GENOMIC DNA]</scope>
    <source>
        <strain evidence="2">cv. AL8/78</strain>
    </source>
</reference>
<evidence type="ECO:0000313" key="2">
    <source>
        <dbReference type="Proteomes" id="UP000015105"/>
    </source>
</evidence>
<dbReference type="Proteomes" id="UP000015105">
    <property type="component" value="Chromosome 7D"/>
</dbReference>
<sequence length="56" mass="6076">RLFSSSGALLGRLPPAPPQIRNKVVGCRGAAFVNSRWLHDATQCQTRQDGVSRAEV</sequence>
<name>A0A453SWE8_AEGTS</name>
<dbReference type="Gramene" id="AET7Gv21130200.5">
    <property type="protein sequence ID" value="AET7Gv21130200.5"/>
    <property type="gene ID" value="AET7Gv21130200"/>
</dbReference>
<protein>
    <submittedName>
        <fullName evidence="1">Uncharacterized protein</fullName>
    </submittedName>
</protein>
<reference evidence="1" key="3">
    <citation type="journal article" date="2017" name="Nature">
        <title>Genome sequence of the progenitor of the wheat D genome Aegilops tauschii.</title>
        <authorList>
            <person name="Luo M.C."/>
            <person name="Gu Y.Q."/>
            <person name="Puiu D."/>
            <person name="Wang H."/>
            <person name="Twardziok S.O."/>
            <person name="Deal K.R."/>
            <person name="Huo N."/>
            <person name="Zhu T."/>
            <person name="Wang L."/>
            <person name="Wang Y."/>
            <person name="McGuire P.E."/>
            <person name="Liu S."/>
            <person name="Long H."/>
            <person name="Ramasamy R.K."/>
            <person name="Rodriguez J.C."/>
            <person name="Van S.L."/>
            <person name="Yuan L."/>
            <person name="Wang Z."/>
            <person name="Xia Z."/>
            <person name="Xiao L."/>
            <person name="Anderson O.D."/>
            <person name="Ouyang S."/>
            <person name="Liang Y."/>
            <person name="Zimin A.V."/>
            <person name="Pertea G."/>
            <person name="Qi P."/>
            <person name="Bennetzen J.L."/>
            <person name="Dai X."/>
            <person name="Dawson M.W."/>
            <person name="Muller H.G."/>
            <person name="Kugler K."/>
            <person name="Rivarola-Duarte L."/>
            <person name="Spannagl M."/>
            <person name="Mayer K.F.X."/>
            <person name="Lu F.H."/>
            <person name="Bevan M.W."/>
            <person name="Leroy P."/>
            <person name="Li P."/>
            <person name="You F.M."/>
            <person name="Sun Q."/>
            <person name="Liu Z."/>
            <person name="Lyons E."/>
            <person name="Wicker T."/>
            <person name="Salzberg S.L."/>
            <person name="Devos K.M."/>
            <person name="Dvorak J."/>
        </authorList>
    </citation>
    <scope>NUCLEOTIDE SEQUENCE [LARGE SCALE GENOMIC DNA]</scope>
    <source>
        <strain evidence="1">cv. AL8/78</strain>
    </source>
</reference>
<reference evidence="1" key="4">
    <citation type="submission" date="2019-03" db="UniProtKB">
        <authorList>
            <consortium name="EnsemblPlants"/>
        </authorList>
    </citation>
    <scope>IDENTIFICATION</scope>
</reference>
<proteinExistence type="predicted"/>
<organism evidence="1 2">
    <name type="scientific">Aegilops tauschii subsp. strangulata</name>
    <name type="common">Goatgrass</name>
    <dbReference type="NCBI Taxonomy" id="200361"/>
    <lineage>
        <taxon>Eukaryota</taxon>
        <taxon>Viridiplantae</taxon>
        <taxon>Streptophyta</taxon>
        <taxon>Embryophyta</taxon>
        <taxon>Tracheophyta</taxon>
        <taxon>Spermatophyta</taxon>
        <taxon>Magnoliopsida</taxon>
        <taxon>Liliopsida</taxon>
        <taxon>Poales</taxon>
        <taxon>Poaceae</taxon>
        <taxon>BOP clade</taxon>
        <taxon>Pooideae</taxon>
        <taxon>Triticodae</taxon>
        <taxon>Triticeae</taxon>
        <taxon>Triticinae</taxon>
        <taxon>Aegilops</taxon>
    </lineage>
</organism>
<evidence type="ECO:0000313" key="1">
    <source>
        <dbReference type="EnsemblPlants" id="AET7Gv21130200.5"/>
    </source>
</evidence>
<dbReference type="AlphaFoldDB" id="A0A453SWE8"/>